<dbReference type="Proteomes" id="UP000093267">
    <property type="component" value="Chromosome"/>
</dbReference>
<dbReference type="EMBL" id="CP014924">
    <property type="protein sequence ID" value="ANZ67857.1"/>
    <property type="molecule type" value="Genomic_DNA"/>
</dbReference>
<organism evidence="1 2">
    <name type="scientific">Secundilactobacillus paracollinoides</name>
    <dbReference type="NCBI Taxonomy" id="240427"/>
    <lineage>
        <taxon>Bacteria</taxon>
        <taxon>Bacillati</taxon>
        <taxon>Bacillota</taxon>
        <taxon>Bacilli</taxon>
        <taxon>Lactobacillales</taxon>
        <taxon>Lactobacillaceae</taxon>
        <taxon>Secundilactobacillus</taxon>
    </lineage>
</organism>
<proteinExistence type="predicted"/>
<dbReference type="AlphaFoldDB" id="A0A1B2J0N7"/>
<gene>
    <name evidence="1" type="ORF">AYR63_12390</name>
</gene>
<evidence type="ECO:0000313" key="2">
    <source>
        <dbReference type="Proteomes" id="UP000093267"/>
    </source>
</evidence>
<protein>
    <submittedName>
        <fullName evidence="1">Uncharacterized protein</fullName>
    </submittedName>
</protein>
<name>A0A1B2J0N7_9LACO</name>
<sequence length="139" mass="16396">MVKRRIITETIVICSCVFGLNCAAVTVHASKWHNGTPNVLRGKYGRAANLYGEHRFWRFATITKYRLYLEPVETAIWIKPKYEKIGANIYYFNVKDVYSPKTSYHFKLTYKISHGIKYLGIPYKNHGKMKTTWYYGHQY</sequence>
<accession>A0A1B2J0N7</accession>
<dbReference type="OrthoDB" id="2323055at2"/>
<reference evidence="1 2" key="1">
    <citation type="submission" date="2016-03" db="EMBL/GenBank/DDBJ databases">
        <title>Pediococcus and Lactobacillus from brewery environment - whole genome sequencing and assembly.</title>
        <authorList>
            <person name="Behr J."/>
            <person name="Geissler A.J."/>
            <person name="Vogel R.F."/>
        </authorList>
    </citation>
    <scope>NUCLEOTIDE SEQUENCE [LARGE SCALE GENOMIC DNA]</scope>
    <source>
        <strain evidence="1 2">TMW 1.1995</strain>
    </source>
</reference>
<keyword evidence="2" id="KW-1185">Reference proteome</keyword>
<evidence type="ECO:0000313" key="1">
    <source>
        <dbReference type="EMBL" id="ANZ67857.1"/>
    </source>
</evidence>
<dbReference type="RefSeq" id="WP_065937659.1">
    <property type="nucleotide sequence ID" value="NZ_CP014924.1"/>
</dbReference>